<dbReference type="PROSITE" id="PS51257">
    <property type="entry name" value="PROKAR_LIPOPROTEIN"/>
    <property type="match status" value="1"/>
</dbReference>
<dbReference type="Proteomes" id="UP000198657">
    <property type="component" value="Unassembled WGS sequence"/>
</dbReference>
<gene>
    <name evidence="1" type="ORF">SAMN04487942_1740</name>
</gene>
<dbReference type="AlphaFoldDB" id="A0A1H8LZ83"/>
<reference evidence="2" key="1">
    <citation type="submission" date="2016-10" db="EMBL/GenBank/DDBJ databases">
        <authorList>
            <person name="Varghese N."/>
            <person name="Submissions S."/>
        </authorList>
    </citation>
    <scope>NUCLEOTIDE SEQUENCE [LARGE SCALE GENOMIC DNA]</scope>
    <source>
        <strain evidence="2">CGMCC 1.8704</strain>
    </source>
</reference>
<keyword evidence="2" id="KW-1185">Reference proteome</keyword>
<proteinExistence type="predicted"/>
<name>A0A1H8LZ83_9FLAO</name>
<evidence type="ECO:0008006" key="3">
    <source>
        <dbReference type="Google" id="ProtNLM"/>
    </source>
</evidence>
<protein>
    <recommendedName>
        <fullName evidence="3">Lipoprotein</fullName>
    </recommendedName>
</protein>
<evidence type="ECO:0000313" key="2">
    <source>
        <dbReference type="Proteomes" id="UP000198657"/>
    </source>
</evidence>
<accession>A0A1H8LZ83</accession>
<evidence type="ECO:0000313" key="1">
    <source>
        <dbReference type="EMBL" id="SEO10186.1"/>
    </source>
</evidence>
<dbReference type="EMBL" id="FODN01000003">
    <property type="protein sequence ID" value="SEO10186.1"/>
    <property type="molecule type" value="Genomic_DNA"/>
</dbReference>
<organism evidence="1 2">
    <name type="scientific">Flavobacterium sinopsychrotolerans</name>
    <dbReference type="NCBI Taxonomy" id="604089"/>
    <lineage>
        <taxon>Bacteria</taxon>
        <taxon>Pseudomonadati</taxon>
        <taxon>Bacteroidota</taxon>
        <taxon>Flavobacteriia</taxon>
        <taxon>Flavobacteriales</taxon>
        <taxon>Flavobacteriaceae</taxon>
        <taxon>Flavobacterium</taxon>
    </lineage>
</organism>
<sequence length="246" mass="26922">MKFIYLCLIVIPFFISCSESTDAIASDTKARVSKSSNRLIADSGSIVSPENDLNPYDIAGQLHAELYAVYYAEDSLSSSVASIADRVTMLANENESFTALAGIDYSFLSTDRVTYILSTIDSCTPEIIDASLVAPEAKNSFTTFVNSLFVLCETESNYAVIHDFVVTYENEISENSSFSLSDKEVILTTTSIARYAVYERKKRPKKNTDPEWDLLVANIAGGTEGSAESLEKAIVMSLITSIAENE</sequence>
<dbReference type="RefSeq" id="WP_091169363.1">
    <property type="nucleotide sequence ID" value="NZ_CBCSFM010000005.1"/>
</dbReference>
<dbReference type="OrthoDB" id="646079at2"/>